<reference evidence="2 3" key="1">
    <citation type="journal article" date="2019" name="Sci. Rep.">
        <title>Orb-weaving spider Araneus ventricosus genome elucidates the spidroin gene catalogue.</title>
        <authorList>
            <person name="Kono N."/>
            <person name="Nakamura H."/>
            <person name="Ohtoshi R."/>
            <person name="Moran D.A.P."/>
            <person name="Shinohara A."/>
            <person name="Yoshida Y."/>
            <person name="Fujiwara M."/>
            <person name="Mori M."/>
            <person name="Tomita M."/>
            <person name="Arakawa K."/>
        </authorList>
    </citation>
    <scope>NUCLEOTIDE SEQUENCE [LARGE SCALE GENOMIC DNA]</scope>
</reference>
<accession>A0A4Y2VMR7</accession>
<organism evidence="2 3">
    <name type="scientific">Araneus ventricosus</name>
    <name type="common">Orbweaver spider</name>
    <name type="synonym">Epeira ventricosa</name>
    <dbReference type="NCBI Taxonomy" id="182803"/>
    <lineage>
        <taxon>Eukaryota</taxon>
        <taxon>Metazoa</taxon>
        <taxon>Ecdysozoa</taxon>
        <taxon>Arthropoda</taxon>
        <taxon>Chelicerata</taxon>
        <taxon>Arachnida</taxon>
        <taxon>Araneae</taxon>
        <taxon>Araneomorphae</taxon>
        <taxon>Entelegynae</taxon>
        <taxon>Araneoidea</taxon>
        <taxon>Araneidae</taxon>
        <taxon>Araneus</taxon>
    </lineage>
</organism>
<protein>
    <submittedName>
        <fullName evidence="2">Uncharacterized protein</fullName>
    </submittedName>
</protein>
<sequence length="53" mass="5764">MSRLFPTTAGPATPAEVPEGTTQQERKWVIKMPTLRKPTGVQRSAVSFGRPPA</sequence>
<evidence type="ECO:0000313" key="2">
    <source>
        <dbReference type="EMBL" id="GBO25476.1"/>
    </source>
</evidence>
<dbReference type="AlphaFoldDB" id="A0A4Y2VMR7"/>
<dbReference type="Proteomes" id="UP000499080">
    <property type="component" value="Unassembled WGS sequence"/>
</dbReference>
<evidence type="ECO:0000256" key="1">
    <source>
        <dbReference type="SAM" id="MobiDB-lite"/>
    </source>
</evidence>
<feature type="non-terminal residue" evidence="2">
    <location>
        <position position="53"/>
    </location>
</feature>
<evidence type="ECO:0000313" key="3">
    <source>
        <dbReference type="Proteomes" id="UP000499080"/>
    </source>
</evidence>
<proteinExistence type="predicted"/>
<feature type="region of interest" description="Disordered" evidence="1">
    <location>
        <begin position="34"/>
        <end position="53"/>
    </location>
</feature>
<dbReference type="EMBL" id="BGPR01048474">
    <property type="protein sequence ID" value="GBO25476.1"/>
    <property type="molecule type" value="Genomic_DNA"/>
</dbReference>
<comment type="caution">
    <text evidence="2">The sequence shown here is derived from an EMBL/GenBank/DDBJ whole genome shotgun (WGS) entry which is preliminary data.</text>
</comment>
<keyword evidence="3" id="KW-1185">Reference proteome</keyword>
<feature type="region of interest" description="Disordered" evidence="1">
    <location>
        <begin position="1"/>
        <end position="25"/>
    </location>
</feature>
<name>A0A4Y2VMR7_ARAVE</name>
<gene>
    <name evidence="2" type="ORF">AVEN_269385_1</name>
</gene>